<proteinExistence type="predicted"/>
<accession>A0A1M6Q8D4</accession>
<sequence length="98" mass="10909">MKTRILFILMVIISGLVSVGYSDDLYKIIYDYAYEAGVESGMSDKADGYSYSPEEVLSDPGIQMVITALKQKVGHSEDVVDLAFRDGFIAGYKKGYYK</sequence>
<protein>
    <submittedName>
        <fullName evidence="1">Uncharacterized protein</fullName>
    </submittedName>
</protein>
<keyword evidence="2" id="KW-1185">Reference proteome</keyword>
<gene>
    <name evidence="1" type="ORF">SAMN02745216_02993</name>
</gene>
<dbReference type="Proteomes" id="UP000183994">
    <property type="component" value="Unassembled WGS sequence"/>
</dbReference>
<reference evidence="2" key="1">
    <citation type="submission" date="2016-11" db="EMBL/GenBank/DDBJ databases">
        <authorList>
            <person name="Varghese N."/>
            <person name="Submissions S."/>
        </authorList>
    </citation>
    <scope>NUCLEOTIDE SEQUENCE [LARGE SCALE GENOMIC DNA]</scope>
    <source>
        <strain evidence="2">DSM 16219</strain>
    </source>
</reference>
<dbReference type="RefSeq" id="WP_073477018.1">
    <property type="nucleotide sequence ID" value="NZ_FQZU01000019.1"/>
</dbReference>
<dbReference type="AlphaFoldDB" id="A0A1M6Q8D4"/>
<dbReference type="STRING" id="1121393.SAMN02745216_02993"/>
<evidence type="ECO:0000313" key="2">
    <source>
        <dbReference type="Proteomes" id="UP000183994"/>
    </source>
</evidence>
<name>A0A1M6Q8D4_9BACT</name>
<dbReference type="EMBL" id="FQZU01000019">
    <property type="protein sequence ID" value="SHK16461.1"/>
    <property type="molecule type" value="Genomic_DNA"/>
</dbReference>
<organism evidence="1 2">
    <name type="scientific">Desulfatibacillum alkenivorans DSM 16219</name>
    <dbReference type="NCBI Taxonomy" id="1121393"/>
    <lineage>
        <taxon>Bacteria</taxon>
        <taxon>Pseudomonadati</taxon>
        <taxon>Thermodesulfobacteriota</taxon>
        <taxon>Desulfobacteria</taxon>
        <taxon>Desulfobacterales</taxon>
        <taxon>Desulfatibacillaceae</taxon>
        <taxon>Desulfatibacillum</taxon>
    </lineage>
</organism>
<evidence type="ECO:0000313" key="1">
    <source>
        <dbReference type="EMBL" id="SHK16461.1"/>
    </source>
</evidence>